<evidence type="ECO:0000256" key="4">
    <source>
        <dbReference type="ARBA" id="ARBA00022519"/>
    </source>
</evidence>
<evidence type="ECO:0000259" key="10">
    <source>
        <dbReference type="Pfam" id="PF04290"/>
    </source>
</evidence>
<evidence type="ECO:0000256" key="7">
    <source>
        <dbReference type="ARBA" id="ARBA00023136"/>
    </source>
</evidence>
<evidence type="ECO:0000256" key="8">
    <source>
        <dbReference type="ARBA" id="ARBA00038436"/>
    </source>
</evidence>
<dbReference type="Proteomes" id="UP001150830">
    <property type="component" value="Unassembled WGS sequence"/>
</dbReference>
<evidence type="ECO:0000256" key="1">
    <source>
        <dbReference type="ARBA" id="ARBA00004429"/>
    </source>
</evidence>
<keyword evidence="4 9" id="KW-0997">Cell inner membrane</keyword>
<keyword evidence="5 9" id="KW-0812">Transmembrane</keyword>
<organism evidence="11 12">
    <name type="scientific">Parathalassolituus penaei</name>
    <dbReference type="NCBI Taxonomy" id="2997323"/>
    <lineage>
        <taxon>Bacteria</taxon>
        <taxon>Pseudomonadati</taxon>
        <taxon>Pseudomonadota</taxon>
        <taxon>Gammaproteobacteria</taxon>
        <taxon>Oceanospirillales</taxon>
        <taxon>Oceanospirillaceae</taxon>
        <taxon>Parathalassolituus</taxon>
    </lineage>
</organism>
<comment type="caution">
    <text evidence="11">The sequence shown here is derived from an EMBL/GenBank/DDBJ whole genome shotgun (WGS) entry which is preliminary data.</text>
</comment>
<keyword evidence="2 9" id="KW-0813">Transport</keyword>
<dbReference type="EMBL" id="JAPNOA010000058">
    <property type="protein sequence ID" value="MCY0967039.1"/>
    <property type="molecule type" value="Genomic_DNA"/>
</dbReference>
<dbReference type="GO" id="GO:0005886">
    <property type="term" value="C:plasma membrane"/>
    <property type="evidence" value="ECO:0007669"/>
    <property type="project" value="UniProtKB-SubCell"/>
</dbReference>
<reference evidence="11" key="1">
    <citation type="submission" date="2022-11" db="EMBL/GenBank/DDBJ databases">
        <title>Parathalassolutuus dongxingensis gen. nov., sp. nov., a novel member of family Oceanospirillaceae isolated from a coastal shrimp pond in Guangxi, China.</title>
        <authorList>
            <person name="Chen H."/>
        </authorList>
    </citation>
    <scope>NUCLEOTIDE SEQUENCE</scope>
    <source>
        <strain evidence="11">G-43</strain>
    </source>
</reference>
<evidence type="ECO:0000313" key="12">
    <source>
        <dbReference type="Proteomes" id="UP001150830"/>
    </source>
</evidence>
<evidence type="ECO:0000256" key="9">
    <source>
        <dbReference type="RuleBase" id="RU369079"/>
    </source>
</evidence>
<feature type="transmembrane region" description="Helical" evidence="9">
    <location>
        <begin position="9"/>
        <end position="32"/>
    </location>
</feature>
<keyword evidence="12" id="KW-1185">Reference proteome</keyword>
<proteinExistence type="inferred from homology"/>
<name>A0A9X3EHX6_9GAMM</name>
<evidence type="ECO:0000256" key="3">
    <source>
        <dbReference type="ARBA" id="ARBA00022475"/>
    </source>
</evidence>
<keyword evidence="6 9" id="KW-1133">Transmembrane helix</keyword>
<feature type="transmembrane region" description="Helical" evidence="9">
    <location>
        <begin position="44"/>
        <end position="62"/>
    </location>
</feature>
<dbReference type="AlphaFoldDB" id="A0A9X3EHX6"/>
<dbReference type="GO" id="GO:0022857">
    <property type="term" value="F:transmembrane transporter activity"/>
    <property type="evidence" value="ECO:0007669"/>
    <property type="project" value="UniProtKB-UniRule"/>
</dbReference>
<dbReference type="PANTHER" id="PTHR35011">
    <property type="entry name" value="2,3-DIKETO-L-GULONATE TRAP TRANSPORTER SMALL PERMEASE PROTEIN YIAM"/>
    <property type="match status" value="1"/>
</dbReference>
<dbReference type="RefSeq" id="WP_283175244.1">
    <property type="nucleotide sequence ID" value="NZ_JAPNOA010000058.1"/>
</dbReference>
<comment type="subunit">
    <text evidence="9">The complex comprises the extracytoplasmic solute receptor protein and the two transmembrane proteins.</text>
</comment>
<feature type="domain" description="Tripartite ATP-independent periplasmic transporters DctQ component" evidence="10">
    <location>
        <begin position="21"/>
        <end position="149"/>
    </location>
</feature>
<sequence>MFSLYSRLLAFLTGGSLLVVFAVILIGALMRYLLGTSIQWGEEVAKYAMIYGVMFGMTLCYLHNSHIRFTFLESLTPKQHHRWIYLTHDVIALAAGVILIWSGYDFVAKRGALMATGVNLPMYWFQSAMVVGGVCLSIAAVVKIVRHFTHPEQGE</sequence>
<keyword evidence="7 9" id="KW-0472">Membrane</keyword>
<feature type="transmembrane region" description="Helical" evidence="9">
    <location>
        <begin position="83"/>
        <end position="104"/>
    </location>
</feature>
<evidence type="ECO:0000256" key="6">
    <source>
        <dbReference type="ARBA" id="ARBA00022989"/>
    </source>
</evidence>
<evidence type="ECO:0000313" key="11">
    <source>
        <dbReference type="EMBL" id="MCY0967039.1"/>
    </source>
</evidence>
<feature type="transmembrane region" description="Helical" evidence="9">
    <location>
        <begin position="124"/>
        <end position="145"/>
    </location>
</feature>
<comment type="similarity">
    <text evidence="8 9">Belongs to the TRAP transporter small permease family.</text>
</comment>
<evidence type="ECO:0000256" key="2">
    <source>
        <dbReference type="ARBA" id="ARBA00022448"/>
    </source>
</evidence>
<evidence type="ECO:0000256" key="5">
    <source>
        <dbReference type="ARBA" id="ARBA00022692"/>
    </source>
</evidence>
<protein>
    <recommendedName>
        <fullName evidence="9">TRAP transporter small permease protein</fullName>
    </recommendedName>
</protein>
<accession>A0A9X3EHX6</accession>
<comment type="subcellular location">
    <subcellularLocation>
        <location evidence="1 9">Cell inner membrane</location>
        <topology evidence="1 9">Multi-pass membrane protein</topology>
    </subcellularLocation>
</comment>
<gene>
    <name evidence="11" type="ORF">OUO13_17815</name>
</gene>
<dbReference type="InterPro" id="IPR055348">
    <property type="entry name" value="DctQ"/>
</dbReference>
<dbReference type="Pfam" id="PF04290">
    <property type="entry name" value="DctQ"/>
    <property type="match status" value="1"/>
</dbReference>
<dbReference type="InterPro" id="IPR007387">
    <property type="entry name" value="TRAP_DctQ"/>
</dbReference>
<comment type="function">
    <text evidence="9">Part of the tripartite ATP-independent periplasmic (TRAP) transport system.</text>
</comment>
<keyword evidence="3" id="KW-1003">Cell membrane</keyword>